<protein>
    <submittedName>
        <fullName evidence="1">Uncharacterized protein</fullName>
    </submittedName>
</protein>
<proteinExistence type="predicted"/>
<dbReference type="AlphaFoldDB" id="A0A0F9P7M3"/>
<comment type="caution">
    <text evidence="1">The sequence shown here is derived from an EMBL/GenBank/DDBJ whole genome shotgun (WGS) entry which is preliminary data.</text>
</comment>
<evidence type="ECO:0000313" key="1">
    <source>
        <dbReference type="EMBL" id="KKM97035.1"/>
    </source>
</evidence>
<accession>A0A0F9P7M3</accession>
<organism evidence="1">
    <name type="scientific">marine sediment metagenome</name>
    <dbReference type="NCBI Taxonomy" id="412755"/>
    <lineage>
        <taxon>unclassified sequences</taxon>
        <taxon>metagenomes</taxon>
        <taxon>ecological metagenomes</taxon>
    </lineage>
</organism>
<gene>
    <name evidence="1" type="ORF">LCGC14_1172090</name>
</gene>
<name>A0A0F9P7M3_9ZZZZ</name>
<sequence>MTASKDFYKDDLGQENVEYAIYKALRKYRDKNLVFDSMFWSKVIGDLIRKYDIAEKYDKALEASIKLYEGKPKKQAKKVVP</sequence>
<reference evidence="1" key="1">
    <citation type="journal article" date="2015" name="Nature">
        <title>Complex archaea that bridge the gap between prokaryotes and eukaryotes.</title>
        <authorList>
            <person name="Spang A."/>
            <person name="Saw J.H."/>
            <person name="Jorgensen S.L."/>
            <person name="Zaremba-Niedzwiedzka K."/>
            <person name="Martijn J."/>
            <person name="Lind A.E."/>
            <person name="van Eijk R."/>
            <person name="Schleper C."/>
            <person name="Guy L."/>
            <person name="Ettema T.J."/>
        </authorList>
    </citation>
    <scope>NUCLEOTIDE SEQUENCE</scope>
</reference>
<dbReference type="EMBL" id="LAZR01005799">
    <property type="protein sequence ID" value="KKM97035.1"/>
    <property type="molecule type" value="Genomic_DNA"/>
</dbReference>